<evidence type="ECO:0000256" key="1">
    <source>
        <dbReference type="SAM" id="MobiDB-lite"/>
    </source>
</evidence>
<evidence type="ECO:0000256" key="2">
    <source>
        <dbReference type="SAM" id="Phobius"/>
    </source>
</evidence>
<protein>
    <submittedName>
        <fullName evidence="3">Uncharacterized protein</fullName>
    </submittedName>
</protein>
<dbReference type="OrthoDB" id="2004788at2"/>
<gene>
    <name evidence="3" type="ORF">SAMN05661093_06314</name>
</gene>
<dbReference type="RefSeq" id="WP_084430460.1">
    <property type="nucleotide sequence ID" value="NZ_FWXV01000006.1"/>
</dbReference>
<keyword evidence="4" id="KW-1185">Reference proteome</keyword>
<sequence>MSIAWPTEDPDAPRQRSHKPWKWPAVAGGAVIVVIAAVAIWTPSRPEAGSPAAVITSVSPTTTATTTTTTTTPPPPPPPPEVFQGKGDDVVELKRGATPGIVAFECPKCTGNVVVESDGRESLLVNTIGAYTGKHLINLADGSMTTSISVKAKGSWKLSVTGLDAIEVVTGKPASGRGDSVIMFADTFTSATVKNQGKGNFVVTYADLSTKRLGLAVNEIGSYQGTVKLPGPSVVQIESSGTWTITAK</sequence>
<dbReference type="AlphaFoldDB" id="A0A1W2FEH9"/>
<feature type="region of interest" description="Disordered" evidence="1">
    <location>
        <begin position="45"/>
        <end position="79"/>
    </location>
</feature>
<keyword evidence="2" id="KW-0812">Transmembrane</keyword>
<evidence type="ECO:0000313" key="3">
    <source>
        <dbReference type="EMBL" id="SMD20253.1"/>
    </source>
</evidence>
<proteinExistence type="predicted"/>
<feature type="compositionally biased region" description="Low complexity" evidence="1">
    <location>
        <begin position="60"/>
        <end position="71"/>
    </location>
</feature>
<reference evidence="3 4" key="1">
    <citation type="submission" date="2017-04" db="EMBL/GenBank/DDBJ databases">
        <authorList>
            <person name="Afonso C.L."/>
            <person name="Miller P.J."/>
            <person name="Scott M.A."/>
            <person name="Spackman E."/>
            <person name="Goraichik I."/>
            <person name="Dimitrov K.M."/>
            <person name="Suarez D.L."/>
            <person name="Swayne D.E."/>
        </authorList>
    </citation>
    <scope>NUCLEOTIDE SEQUENCE [LARGE SCALE GENOMIC DNA]</scope>
    <source>
        <strain evidence="3 4">DSM 43828</strain>
    </source>
</reference>
<keyword evidence="2" id="KW-1133">Transmembrane helix</keyword>
<keyword evidence="2" id="KW-0472">Membrane</keyword>
<dbReference type="EMBL" id="FWXV01000006">
    <property type="protein sequence ID" value="SMD20253.1"/>
    <property type="molecule type" value="Genomic_DNA"/>
</dbReference>
<evidence type="ECO:0000313" key="4">
    <source>
        <dbReference type="Proteomes" id="UP000192674"/>
    </source>
</evidence>
<name>A0A1W2FEH9_KIBAR</name>
<organism evidence="3 4">
    <name type="scientific">Kibdelosporangium aridum</name>
    <dbReference type="NCBI Taxonomy" id="2030"/>
    <lineage>
        <taxon>Bacteria</taxon>
        <taxon>Bacillati</taxon>
        <taxon>Actinomycetota</taxon>
        <taxon>Actinomycetes</taxon>
        <taxon>Pseudonocardiales</taxon>
        <taxon>Pseudonocardiaceae</taxon>
        <taxon>Kibdelosporangium</taxon>
    </lineage>
</organism>
<feature type="transmembrane region" description="Helical" evidence="2">
    <location>
        <begin position="21"/>
        <end position="41"/>
    </location>
</feature>
<feature type="region of interest" description="Disordered" evidence="1">
    <location>
        <begin position="1"/>
        <end position="20"/>
    </location>
</feature>
<dbReference type="Proteomes" id="UP000192674">
    <property type="component" value="Unassembled WGS sequence"/>
</dbReference>
<accession>A0A1W2FEH9</accession>